<evidence type="ECO:0000313" key="3">
    <source>
        <dbReference type="Proteomes" id="UP000015453"/>
    </source>
</evidence>
<evidence type="ECO:0008006" key="4">
    <source>
        <dbReference type="Google" id="ProtNLM"/>
    </source>
</evidence>
<accession>S8CQH5</accession>
<evidence type="ECO:0000313" key="2">
    <source>
        <dbReference type="EMBL" id="EPS69399.1"/>
    </source>
</evidence>
<sequence>PGVDWPCPPDPPPSSANGWPKKARRDLSPLSAEDQARLDFKQAHDRALKAAQGFFSNKNGDDEEDHCFSSDEDDELMEENDGTEEYSFFLKVFGDISELKQYYESNFRQGEFNCLVCASVGGKNAWKKYKGCLALVQHSVSIVKAKKRRAHRAFGQAVCKILGWDINQLPSVVSML</sequence>
<dbReference type="PANTHER" id="PTHR34546:SF3">
    <property type="entry name" value="OS06G0153600 PROTEIN"/>
    <property type="match status" value="1"/>
</dbReference>
<organism evidence="2 3">
    <name type="scientific">Genlisea aurea</name>
    <dbReference type="NCBI Taxonomy" id="192259"/>
    <lineage>
        <taxon>Eukaryota</taxon>
        <taxon>Viridiplantae</taxon>
        <taxon>Streptophyta</taxon>
        <taxon>Embryophyta</taxon>
        <taxon>Tracheophyta</taxon>
        <taxon>Spermatophyta</taxon>
        <taxon>Magnoliopsida</taxon>
        <taxon>eudicotyledons</taxon>
        <taxon>Gunneridae</taxon>
        <taxon>Pentapetalae</taxon>
        <taxon>asterids</taxon>
        <taxon>lamiids</taxon>
        <taxon>Lamiales</taxon>
        <taxon>Lentibulariaceae</taxon>
        <taxon>Genlisea</taxon>
    </lineage>
</organism>
<feature type="region of interest" description="Disordered" evidence="1">
    <location>
        <begin position="52"/>
        <end position="75"/>
    </location>
</feature>
<gene>
    <name evidence="2" type="ORF">M569_05368</name>
</gene>
<feature type="compositionally biased region" description="Pro residues" evidence="1">
    <location>
        <begin position="1"/>
        <end position="14"/>
    </location>
</feature>
<proteinExistence type="predicted"/>
<dbReference type="PANTHER" id="PTHR34546">
    <property type="entry name" value="OS06G0153600 PROTEIN"/>
    <property type="match status" value="1"/>
</dbReference>
<evidence type="ECO:0000256" key="1">
    <source>
        <dbReference type="SAM" id="MobiDB-lite"/>
    </source>
</evidence>
<dbReference type="Proteomes" id="UP000015453">
    <property type="component" value="Unassembled WGS sequence"/>
</dbReference>
<feature type="non-terminal residue" evidence="2">
    <location>
        <position position="1"/>
    </location>
</feature>
<reference evidence="2 3" key="1">
    <citation type="journal article" date="2013" name="BMC Genomics">
        <title>The miniature genome of a carnivorous plant Genlisea aurea contains a low number of genes and short non-coding sequences.</title>
        <authorList>
            <person name="Leushkin E.V."/>
            <person name="Sutormin R.A."/>
            <person name="Nabieva E.R."/>
            <person name="Penin A.A."/>
            <person name="Kondrashov A.S."/>
            <person name="Logacheva M.D."/>
        </authorList>
    </citation>
    <scope>NUCLEOTIDE SEQUENCE [LARGE SCALE GENOMIC DNA]</scope>
</reference>
<feature type="region of interest" description="Disordered" evidence="1">
    <location>
        <begin position="1"/>
        <end position="30"/>
    </location>
</feature>
<feature type="non-terminal residue" evidence="2">
    <location>
        <position position="176"/>
    </location>
</feature>
<dbReference type="AlphaFoldDB" id="S8CQH5"/>
<dbReference type="EMBL" id="AUSU01002137">
    <property type="protein sequence ID" value="EPS69399.1"/>
    <property type="molecule type" value="Genomic_DNA"/>
</dbReference>
<name>S8CQH5_9LAMI</name>
<comment type="caution">
    <text evidence="2">The sequence shown here is derived from an EMBL/GenBank/DDBJ whole genome shotgun (WGS) entry which is preliminary data.</text>
</comment>
<dbReference type="OrthoDB" id="1929495at2759"/>
<keyword evidence="3" id="KW-1185">Reference proteome</keyword>
<protein>
    <recommendedName>
        <fullName evidence="4">XS domain-containing protein</fullName>
    </recommendedName>
</protein>
<feature type="compositionally biased region" description="Acidic residues" evidence="1">
    <location>
        <begin position="61"/>
        <end position="75"/>
    </location>
</feature>